<sequence length="135" mass="14954">MTDTEQADTDARPEPDPSSPPDAQADAEPRRPPKKRRKRRDEKAAPPPGNDAPAGPRDPEIERLEQAFERGDYALVRAEAGRLAKEAEHDDVRRAARALLRRIDPDPLAVVLLLAAMALLAFLALWYWSHGHAAP</sequence>
<evidence type="ECO:0000313" key="3">
    <source>
        <dbReference type="EMBL" id="MDC0679148.1"/>
    </source>
</evidence>
<keyword evidence="4" id="KW-1185">Reference proteome</keyword>
<evidence type="ECO:0000256" key="1">
    <source>
        <dbReference type="SAM" id="MobiDB-lite"/>
    </source>
</evidence>
<keyword evidence="2" id="KW-1133">Transmembrane helix</keyword>
<keyword evidence="2" id="KW-0812">Transmembrane</keyword>
<keyword evidence="2" id="KW-0472">Membrane</keyword>
<dbReference type="Proteomes" id="UP001217485">
    <property type="component" value="Unassembled WGS sequence"/>
</dbReference>
<comment type="caution">
    <text evidence="3">The sequence shown here is derived from an EMBL/GenBank/DDBJ whole genome shotgun (WGS) entry which is preliminary data.</text>
</comment>
<dbReference type="RefSeq" id="WP_272096094.1">
    <property type="nucleotide sequence ID" value="NZ_JAQNDK010000002.1"/>
</dbReference>
<evidence type="ECO:0000256" key="2">
    <source>
        <dbReference type="SAM" id="Phobius"/>
    </source>
</evidence>
<feature type="region of interest" description="Disordered" evidence="1">
    <location>
        <begin position="1"/>
        <end position="60"/>
    </location>
</feature>
<reference evidence="3 4" key="1">
    <citation type="submission" date="2023-01" db="EMBL/GenBank/DDBJ databases">
        <title>Minimal conservation of predation-associated metabolite biosynthetic gene clusters underscores biosynthetic potential of Myxococcota including descriptions for ten novel species: Archangium lansinium sp. nov., Myxococcus landrumus sp. nov., Nannocystis bai.</title>
        <authorList>
            <person name="Ahearne A."/>
            <person name="Stevens C."/>
            <person name="Dowd S."/>
        </authorList>
    </citation>
    <scope>NUCLEOTIDE SEQUENCE [LARGE SCALE GENOMIC DNA]</scope>
    <source>
        <strain evidence="3 4">WIWO2</strain>
    </source>
</reference>
<feature type="transmembrane region" description="Helical" evidence="2">
    <location>
        <begin position="107"/>
        <end position="128"/>
    </location>
</feature>
<proteinExistence type="predicted"/>
<dbReference type="EMBL" id="JAQNDK010000002">
    <property type="protein sequence ID" value="MDC0679148.1"/>
    <property type="molecule type" value="Genomic_DNA"/>
</dbReference>
<accession>A0ABT5C0G4</accession>
<name>A0ABT5C0G4_9BACT</name>
<evidence type="ECO:0000313" key="4">
    <source>
        <dbReference type="Proteomes" id="UP001217485"/>
    </source>
</evidence>
<organism evidence="3 4">
    <name type="scientific">Sorangium atrum</name>
    <dbReference type="NCBI Taxonomy" id="2995308"/>
    <lineage>
        <taxon>Bacteria</taxon>
        <taxon>Pseudomonadati</taxon>
        <taxon>Myxococcota</taxon>
        <taxon>Polyangia</taxon>
        <taxon>Polyangiales</taxon>
        <taxon>Polyangiaceae</taxon>
        <taxon>Sorangium</taxon>
    </lineage>
</organism>
<gene>
    <name evidence="3" type="ORF">POL72_15500</name>
</gene>
<protein>
    <submittedName>
        <fullName evidence="3">Uncharacterized protein</fullName>
    </submittedName>
</protein>